<reference evidence="8 9" key="1">
    <citation type="submission" date="2019-03" db="EMBL/GenBank/DDBJ databases">
        <title>Genomic Encyclopedia of Type Strains, Phase IV (KMG-IV): sequencing the most valuable type-strain genomes for metagenomic binning, comparative biology and taxonomic classification.</title>
        <authorList>
            <person name="Goeker M."/>
        </authorList>
    </citation>
    <scope>NUCLEOTIDE SEQUENCE [LARGE SCALE GENOMIC DNA]</scope>
    <source>
        <strain evidence="8 9">DSM 28559</strain>
    </source>
</reference>
<dbReference type="Proteomes" id="UP000295711">
    <property type="component" value="Unassembled WGS sequence"/>
</dbReference>
<evidence type="ECO:0000256" key="1">
    <source>
        <dbReference type="ARBA" id="ARBA00001933"/>
    </source>
</evidence>
<keyword evidence="4 6" id="KW-0808">Transferase</keyword>
<comment type="similarity">
    <text evidence="2 6">Belongs to the class-I pyridoxal-phosphate-dependent aminotransferase family.</text>
</comment>
<dbReference type="FunFam" id="3.40.640.10:FF:000033">
    <property type="entry name" value="Aspartate aminotransferase"/>
    <property type="match status" value="1"/>
</dbReference>
<evidence type="ECO:0000256" key="5">
    <source>
        <dbReference type="ARBA" id="ARBA00022898"/>
    </source>
</evidence>
<dbReference type="EC" id="2.6.1.-" evidence="6"/>
<dbReference type="Gene3D" id="3.90.1150.10">
    <property type="entry name" value="Aspartate Aminotransferase, domain 1"/>
    <property type="match status" value="1"/>
</dbReference>
<dbReference type="CDD" id="cd00609">
    <property type="entry name" value="AAT_like"/>
    <property type="match status" value="1"/>
</dbReference>
<comment type="cofactor">
    <cofactor evidence="1 6">
        <name>pyridoxal 5'-phosphate</name>
        <dbReference type="ChEBI" id="CHEBI:597326"/>
    </cofactor>
</comment>
<dbReference type="InterPro" id="IPR015421">
    <property type="entry name" value="PyrdxlP-dep_Trfase_major"/>
</dbReference>
<evidence type="ECO:0000313" key="9">
    <source>
        <dbReference type="Proteomes" id="UP000295711"/>
    </source>
</evidence>
<evidence type="ECO:0000256" key="2">
    <source>
        <dbReference type="ARBA" id="ARBA00007441"/>
    </source>
</evidence>
<evidence type="ECO:0000313" key="8">
    <source>
        <dbReference type="EMBL" id="TCO84976.1"/>
    </source>
</evidence>
<evidence type="ECO:0000256" key="4">
    <source>
        <dbReference type="ARBA" id="ARBA00022679"/>
    </source>
</evidence>
<accession>A0A4R2LMR0</accession>
<proteinExistence type="inferred from homology"/>
<dbReference type="InterPro" id="IPR015424">
    <property type="entry name" value="PyrdxlP-dep_Trfase"/>
</dbReference>
<keyword evidence="5" id="KW-0663">Pyridoxal phosphate</keyword>
<dbReference type="InterPro" id="IPR050596">
    <property type="entry name" value="AspAT/PAT-like"/>
</dbReference>
<organism evidence="8 9">
    <name type="scientific">Frisingicoccus caecimuris</name>
    <dbReference type="NCBI Taxonomy" id="1796636"/>
    <lineage>
        <taxon>Bacteria</taxon>
        <taxon>Bacillati</taxon>
        <taxon>Bacillota</taxon>
        <taxon>Clostridia</taxon>
        <taxon>Lachnospirales</taxon>
        <taxon>Lachnospiraceae</taxon>
        <taxon>Frisingicoccus</taxon>
    </lineage>
</organism>
<dbReference type="GO" id="GO:0030170">
    <property type="term" value="F:pyridoxal phosphate binding"/>
    <property type="evidence" value="ECO:0007669"/>
    <property type="project" value="InterPro"/>
</dbReference>
<keyword evidence="9" id="KW-1185">Reference proteome</keyword>
<dbReference type="InterPro" id="IPR015422">
    <property type="entry name" value="PyrdxlP-dep_Trfase_small"/>
</dbReference>
<dbReference type="RefSeq" id="WP_207669072.1">
    <property type="nucleotide sequence ID" value="NZ_JANKAQ010000004.1"/>
</dbReference>
<sequence length="394" mass="44439">MKNLLAERTVGIKPSGIRKFFDLVSEMDDPEVISLGVGEPDFDTPWHIREEGIYSLERGRTFYTSNSGLKDLRNAICDYLKRTYQVEYNPETEVMVTVGGSEAIDIGLRAVLNPGDEVIIPQPSYVSYEPCTVLAGGKPVILELQEKNEFRLTKEELLAAITPKTKVLILPFPNNPTGSVLRREDLEDIAEVCIEKDILVMSDEIYSELTYGAKHVTIASLPGMKERTILINGFSKAYAMTGWRLGYTCAPHIILEQMLKIHQFAIMCAPTTSQYAAVDALKNGEKDVEEMRISYNQRRRFLVHTFRKMGLKCFEPFGAFYVFPSIKELEMTSDEFAMELLNREKVAVVPGTAFGACGEGFLRISYAYSLDELKHATDRIARFVAEIRKEKGLI</sequence>
<keyword evidence="3 6" id="KW-0032">Aminotransferase</keyword>
<name>A0A4R2LMR0_9FIRM</name>
<dbReference type="Gene3D" id="3.40.640.10">
    <property type="entry name" value="Type I PLP-dependent aspartate aminotransferase-like (Major domain)"/>
    <property type="match status" value="1"/>
</dbReference>
<dbReference type="PANTHER" id="PTHR46383">
    <property type="entry name" value="ASPARTATE AMINOTRANSFERASE"/>
    <property type="match status" value="1"/>
</dbReference>
<evidence type="ECO:0000256" key="3">
    <source>
        <dbReference type="ARBA" id="ARBA00022576"/>
    </source>
</evidence>
<comment type="caution">
    <text evidence="8">The sequence shown here is derived from an EMBL/GenBank/DDBJ whole genome shotgun (WGS) entry which is preliminary data.</text>
</comment>
<protein>
    <recommendedName>
        <fullName evidence="6">Aminotransferase</fullName>
        <ecNumber evidence="6">2.6.1.-</ecNumber>
    </recommendedName>
</protein>
<dbReference type="GO" id="GO:0006520">
    <property type="term" value="P:amino acid metabolic process"/>
    <property type="evidence" value="ECO:0007669"/>
    <property type="project" value="InterPro"/>
</dbReference>
<feature type="domain" description="Aminotransferase class I/classII large" evidence="7">
    <location>
        <begin position="31"/>
        <end position="380"/>
    </location>
</feature>
<dbReference type="SUPFAM" id="SSF53383">
    <property type="entry name" value="PLP-dependent transferases"/>
    <property type="match status" value="1"/>
</dbReference>
<gene>
    <name evidence="8" type="ORF">EV212_10424</name>
</gene>
<dbReference type="Pfam" id="PF00155">
    <property type="entry name" value="Aminotran_1_2"/>
    <property type="match status" value="1"/>
</dbReference>
<dbReference type="PROSITE" id="PS00105">
    <property type="entry name" value="AA_TRANSFER_CLASS_1"/>
    <property type="match status" value="1"/>
</dbReference>
<dbReference type="GO" id="GO:0008483">
    <property type="term" value="F:transaminase activity"/>
    <property type="evidence" value="ECO:0007669"/>
    <property type="project" value="UniProtKB-KW"/>
</dbReference>
<dbReference type="EMBL" id="SLXA01000004">
    <property type="protein sequence ID" value="TCO84976.1"/>
    <property type="molecule type" value="Genomic_DNA"/>
</dbReference>
<evidence type="ECO:0000256" key="6">
    <source>
        <dbReference type="RuleBase" id="RU000481"/>
    </source>
</evidence>
<dbReference type="AlphaFoldDB" id="A0A4R2LMR0"/>
<dbReference type="PANTHER" id="PTHR46383:SF3">
    <property type="entry name" value="ASPARTATE AMINOTRANSFERASE-RELATED"/>
    <property type="match status" value="1"/>
</dbReference>
<dbReference type="InterPro" id="IPR004838">
    <property type="entry name" value="NHTrfase_class1_PyrdxlP-BS"/>
</dbReference>
<evidence type="ECO:0000259" key="7">
    <source>
        <dbReference type="Pfam" id="PF00155"/>
    </source>
</evidence>
<dbReference type="InterPro" id="IPR004839">
    <property type="entry name" value="Aminotransferase_I/II_large"/>
</dbReference>